<gene>
    <name evidence="3" type="ORF">MAE01_27960</name>
</gene>
<proteinExistence type="predicted"/>
<name>A0A511AHG8_9MICO</name>
<reference evidence="3 4" key="1">
    <citation type="submission" date="2019-07" db="EMBL/GenBank/DDBJ databases">
        <title>Whole genome shotgun sequence of Microbacterium aerolatum NBRC 103071.</title>
        <authorList>
            <person name="Hosoyama A."/>
            <person name="Uohara A."/>
            <person name="Ohji S."/>
            <person name="Ichikawa N."/>
        </authorList>
    </citation>
    <scope>NUCLEOTIDE SEQUENCE [LARGE SCALE GENOMIC DNA]</scope>
    <source>
        <strain evidence="3 4">NBRC 103071</strain>
    </source>
</reference>
<feature type="chain" id="PRO_5039055708" evidence="2">
    <location>
        <begin position="26"/>
        <end position="218"/>
    </location>
</feature>
<dbReference type="EMBL" id="BJUW01000016">
    <property type="protein sequence ID" value="GEK87620.1"/>
    <property type="molecule type" value="Genomic_DNA"/>
</dbReference>
<evidence type="ECO:0000313" key="4">
    <source>
        <dbReference type="Proteomes" id="UP000321225"/>
    </source>
</evidence>
<accession>A0A511AHG8</accession>
<feature type="region of interest" description="Disordered" evidence="1">
    <location>
        <begin position="29"/>
        <end position="59"/>
    </location>
</feature>
<dbReference type="PROSITE" id="PS51257">
    <property type="entry name" value="PROKAR_LIPOPROTEIN"/>
    <property type="match status" value="1"/>
</dbReference>
<keyword evidence="2" id="KW-0732">Signal</keyword>
<comment type="caution">
    <text evidence="3">The sequence shown here is derived from an EMBL/GenBank/DDBJ whole genome shotgun (WGS) entry which is preliminary data.</text>
</comment>
<keyword evidence="4" id="KW-1185">Reference proteome</keyword>
<dbReference type="AlphaFoldDB" id="A0A511AHG8"/>
<sequence length="218" mass="22452">MSTLRTPALIAAASLVGLLTLSACATVSDAPPPASSDAPTGDGVRAWESAPPEGEVVGTGTVMDVDGTVEFCMGAIAESYPPQCTGIPIEGWSWDGVDGAEASDSIRWGAYALTGTYDGSAFTVTGEPMLLALYDPIASEDPTGGEAGGATEAELLEIQEELPARFGENSGGYLGSYPENARLWVDVVWDDGTLQQAADDDYGEGVVIIRSALRAVEG</sequence>
<evidence type="ECO:0000256" key="2">
    <source>
        <dbReference type="SAM" id="SignalP"/>
    </source>
</evidence>
<organism evidence="3 4">
    <name type="scientific">Microbacterium aerolatum</name>
    <dbReference type="NCBI Taxonomy" id="153731"/>
    <lineage>
        <taxon>Bacteria</taxon>
        <taxon>Bacillati</taxon>
        <taxon>Actinomycetota</taxon>
        <taxon>Actinomycetes</taxon>
        <taxon>Micrococcales</taxon>
        <taxon>Microbacteriaceae</taxon>
        <taxon>Microbacterium</taxon>
    </lineage>
</organism>
<dbReference type="RefSeq" id="WP_147040415.1">
    <property type="nucleotide sequence ID" value="NZ_BJUW01000016.1"/>
</dbReference>
<feature type="signal peptide" evidence="2">
    <location>
        <begin position="1"/>
        <end position="25"/>
    </location>
</feature>
<dbReference type="Proteomes" id="UP000321225">
    <property type="component" value="Unassembled WGS sequence"/>
</dbReference>
<evidence type="ECO:0000256" key="1">
    <source>
        <dbReference type="SAM" id="MobiDB-lite"/>
    </source>
</evidence>
<evidence type="ECO:0000313" key="3">
    <source>
        <dbReference type="EMBL" id="GEK87620.1"/>
    </source>
</evidence>
<protein>
    <submittedName>
        <fullName evidence="3">Uncharacterized protein</fullName>
    </submittedName>
</protein>
<dbReference type="OrthoDB" id="5178481at2"/>